<dbReference type="SUPFAM" id="SSF53807">
    <property type="entry name" value="Helical backbone' metal receptor"/>
    <property type="match status" value="1"/>
</dbReference>
<dbReference type="Proteomes" id="UP000005756">
    <property type="component" value="Unassembled WGS sequence"/>
</dbReference>
<comment type="similarity">
    <text evidence="2">Belongs to the bacterial solute-binding protein 8 family.</text>
</comment>
<protein>
    <submittedName>
        <fullName evidence="7">Iron(3+)-hydroxamate-binding protein fhuD</fullName>
    </submittedName>
</protein>
<evidence type="ECO:0000256" key="4">
    <source>
        <dbReference type="ARBA" id="ARBA00022496"/>
    </source>
</evidence>
<dbReference type="Pfam" id="PF01497">
    <property type="entry name" value="Peripla_BP_2"/>
    <property type="match status" value="1"/>
</dbReference>
<keyword evidence="3" id="KW-0813">Transport</keyword>
<dbReference type="AlphaFoldDB" id="A0A265E386"/>
<dbReference type="InterPro" id="IPR002491">
    <property type="entry name" value="ABC_transptr_periplasmic_BD"/>
</dbReference>
<evidence type="ECO:0000313" key="10">
    <source>
        <dbReference type="Proteomes" id="UP000216538"/>
    </source>
</evidence>
<dbReference type="EMBL" id="NPEY01000001">
    <property type="protein sequence ID" value="OZT76054.1"/>
    <property type="molecule type" value="Genomic_DNA"/>
</dbReference>
<evidence type="ECO:0000256" key="5">
    <source>
        <dbReference type="ARBA" id="ARBA00022729"/>
    </source>
</evidence>
<reference evidence="8 10" key="2">
    <citation type="submission" date="2017-07" db="EMBL/GenBank/DDBJ databases">
        <title>Shotgun whole genome sequences of three halophilic bacterial isolates.</title>
        <authorList>
            <person name="Pozzo T."/>
            <person name="Higdon S.M."/>
            <person name="Quillaguaman J."/>
        </authorList>
    </citation>
    <scope>NUCLEOTIDE SEQUENCE [LARGE SCALE GENOMIC DNA]</scope>
    <source>
        <strain evidence="8 10">LC1</strain>
    </source>
</reference>
<dbReference type="Proteomes" id="UP000216538">
    <property type="component" value="Unassembled WGS sequence"/>
</dbReference>
<proteinExistence type="inferred from homology"/>
<accession>A0A265E386</accession>
<name>A0A265E386_9GAMM</name>
<evidence type="ECO:0000256" key="1">
    <source>
        <dbReference type="ARBA" id="ARBA00004196"/>
    </source>
</evidence>
<evidence type="ECO:0000313" key="7">
    <source>
        <dbReference type="EMBL" id="EHJ93411.1"/>
    </source>
</evidence>
<gene>
    <name evidence="8" type="ORF">CE457_02200</name>
    <name evidence="7" type="ORF">KUC_0358</name>
</gene>
<dbReference type="STRING" id="1072583.KUC_0358"/>
<dbReference type="PROSITE" id="PS50983">
    <property type="entry name" value="FE_B12_PBP"/>
    <property type="match status" value="1"/>
</dbReference>
<dbReference type="Gene3D" id="3.40.50.1980">
    <property type="entry name" value="Nitrogenase molybdenum iron protein domain"/>
    <property type="match status" value="2"/>
</dbReference>
<evidence type="ECO:0000256" key="3">
    <source>
        <dbReference type="ARBA" id="ARBA00022448"/>
    </source>
</evidence>
<evidence type="ECO:0000313" key="9">
    <source>
        <dbReference type="Proteomes" id="UP000005756"/>
    </source>
</evidence>
<sequence length="294" mass="32785">MVEKIIFIFVFYFFSEFALSYEKPSVVASDWAVAETLDMLGVTPIAIAQLRNYQAWTGNEVIIGDAIEVGLKPMPNLELIADYNPTLIVGGNPILMQHISSLAPTMNISLYPLENDPWQSTIDFTFEIAEQLNLHTEALNATTQANRKIAIMRGKVDENETPIIIAQFRDDRHAWVYGKNSLLQGVIDQLGLTNAWDQPTSDIGLSVVTIDVLARSEGHLVIIESPAYQERIGERLESSAIWQILISQREEKISYLPANYWPIGALPSALRFAESLVEALETPAEPQPTASSQR</sequence>
<dbReference type="InterPro" id="IPR051313">
    <property type="entry name" value="Bact_iron-sidero_bind"/>
</dbReference>
<dbReference type="PANTHER" id="PTHR30532">
    <property type="entry name" value="IRON III DICITRATE-BINDING PERIPLASMIC PROTEIN"/>
    <property type="match status" value="1"/>
</dbReference>
<feature type="domain" description="Fe/B12 periplasmic-binding" evidence="6">
    <location>
        <begin position="25"/>
        <end position="284"/>
    </location>
</feature>
<keyword evidence="5" id="KW-0732">Signal</keyword>
<dbReference type="OrthoDB" id="6160519at2"/>
<keyword evidence="4" id="KW-0408">Iron</keyword>
<dbReference type="PRINTS" id="PR01715">
    <property type="entry name" value="FERRIBNDNGPP"/>
</dbReference>
<keyword evidence="4" id="KW-0410">Iron transport</keyword>
<dbReference type="GO" id="GO:1901678">
    <property type="term" value="P:iron coordination entity transport"/>
    <property type="evidence" value="ECO:0007669"/>
    <property type="project" value="UniProtKB-ARBA"/>
</dbReference>
<dbReference type="EMBL" id="JH393257">
    <property type="protein sequence ID" value="EHJ93411.1"/>
    <property type="molecule type" value="Genomic_DNA"/>
</dbReference>
<keyword evidence="4" id="KW-0406">Ion transport</keyword>
<dbReference type="GO" id="GO:0030288">
    <property type="term" value="C:outer membrane-bounded periplasmic space"/>
    <property type="evidence" value="ECO:0007669"/>
    <property type="project" value="TreeGrafter"/>
</dbReference>
<comment type="subcellular location">
    <subcellularLocation>
        <location evidence="1">Cell envelope</location>
    </subcellularLocation>
</comment>
<dbReference type="RefSeq" id="WP_007111347.1">
    <property type="nucleotide sequence ID" value="NZ_JH393257.1"/>
</dbReference>
<evidence type="ECO:0000259" key="6">
    <source>
        <dbReference type="PROSITE" id="PS50983"/>
    </source>
</evidence>
<keyword evidence="10" id="KW-1185">Reference proteome</keyword>
<evidence type="ECO:0000256" key="2">
    <source>
        <dbReference type="ARBA" id="ARBA00008814"/>
    </source>
</evidence>
<evidence type="ECO:0000313" key="8">
    <source>
        <dbReference type="EMBL" id="OZT76054.1"/>
    </source>
</evidence>
<dbReference type="PANTHER" id="PTHR30532:SF1">
    <property type="entry name" value="IRON(3+)-HYDROXAMATE-BINDING PROTEIN FHUD"/>
    <property type="match status" value="1"/>
</dbReference>
<organism evidence="7 9">
    <name type="scientific">Vreelandella boliviensis LC1</name>
    <dbReference type="NCBI Taxonomy" id="1072583"/>
    <lineage>
        <taxon>Bacteria</taxon>
        <taxon>Pseudomonadati</taxon>
        <taxon>Pseudomonadota</taxon>
        <taxon>Gammaproteobacteria</taxon>
        <taxon>Oceanospirillales</taxon>
        <taxon>Halomonadaceae</taxon>
        <taxon>Vreelandella</taxon>
    </lineage>
</organism>
<reference evidence="7 9" key="1">
    <citation type="submission" date="2011-10" db="EMBL/GenBank/DDBJ databases">
        <authorList>
            <person name="Quillaguamn J."/>
            <person name="Guzmn D."/>
            <person name="Balderrama-Subieta A."/>
            <person name="Cardona-Ortuo C."/>
            <person name="Guevara-Martnez M."/>
            <person name="Callisaya-Quispe N."/>
        </authorList>
    </citation>
    <scope>NUCLEOTIDE SEQUENCE [LARGE SCALE GENOMIC DNA]</scope>
    <source>
        <strain evidence="7 9">LC1</strain>
    </source>
</reference>